<keyword evidence="3" id="KW-0648">Protein biosynthesis</keyword>
<sequence>MANNDEFPSIWENRLKRELSTLREDLQQGISIAQETVEYTEGICTLVLNWDGGNGESAHLSDNEDDPALVDPRKKKEASAEKLDEPMNQENGQSFIKVDIIPIDPDEEFADMEKEIRSIEMPGLVWGKSDFIEIALGVKKIQIRAVTEDSLVSMDALREKIEELDDLVMSVEIFAEEKTSSHEPEPEPVAAAACAAEPQNDALDPLKPEAVISVDMGIPTRYPFEPPKFQILEGMECFPGLTDMLTGGKLHESWTPSSNLAAVLASAIKVARNPVQPSEPEDSSKTPAAEAVFMTGDIVDMDALREDEALLGPIFPCKQLNAGSLTQRMSTFSMSAYTSTRHLLLTTTQVVEIEESRLSSRASVLSCANLRHLARLQFKAGRSELKIMFKPSSKLAPLNLDMQTAEAASQCVDLIRHRLKTRGVTGIHTSVFAAHCMEKGAELVRQAQSAHDLLIVQAASTRGHAVGRPQVADVNHVMDLYRQAAEVYGALPQGTGTEKHQNVLDELHKFLQDPTTLEILEGDQTAPEESVMEGLQAEEVELQADEVDKDVDEVVIEDGGKEAYPDLDSLHADDKVEEVV</sequence>
<dbReference type="SUPFAM" id="SSF54495">
    <property type="entry name" value="UBC-like"/>
    <property type="match status" value="1"/>
</dbReference>
<protein>
    <recommendedName>
        <fullName evidence="5">Translation elongation factor EF1B beta/delta subunit guanine nucleotide exchange domain-containing protein</fullName>
    </recommendedName>
</protein>
<evidence type="ECO:0000256" key="3">
    <source>
        <dbReference type="ARBA" id="ARBA00022917"/>
    </source>
</evidence>
<dbReference type="GO" id="GO:0003746">
    <property type="term" value="F:translation elongation factor activity"/>
    <property type="evidence" value="ECO:0007669"/>
    <property type="project" value="UniProtKB-KW"/>
</dbReference>
<dbReference type="InterPro" id="IPR014038">
    <property type="entry name" value="EF1B_bsu/dsu_GNE"/>
</dbReference>
<dbReference type="InterPro" id="IPR049720">
    <property type="entry name" value="EF1B_bsu/dsu"/>
</dbReference>
<dbReference type="Pfam" id="PF00736">
    <property type="entry name" value="EF1_GNE"/>
    <property type="match status" value="1"/>
</dbReference>
<dbReference type="GO" id="GO:0005829">
    <property type="term" value="C:cytosol"/>
    <property type="evidence" value="ECO:0007669"/>
    <property type="project" value="TreeGrafter"/>
</dbReference>
<gene>
    <name evidence="6" type="ORF">DSPE1174_LOCUS3763</name>
</gene>
<dbReference type="PANTHER" id="PTHR11595">
    <property type="entry name" value="EF-HAND AND COILED-COIL DOMAIN-CONTAINING FAMILY MEMBER"/>
    <property type="match status" value="1"/>
</dbReference>
<dbReference type="PANTHER" id="PTHR11595:SF21">
    <property type="entry name" value="ELONGATION FACTOR 1-BETA"/>
    <property type="match status" value="1"/>
</dbReference>
<dbReference type="GO" id="GO:0005085">
    <property type="term" value="F:guanyl-nucleotide exchange factor activity"/>
    <property type="evidence" value="ECO:0007669"/>
    <property type="project" value="TreeGrafter"/>
</dbReference>
<evidence type="ECO:0000256" key="4">
    <source>
        <dbReference type="SAM" id="MobiDB-lite"/>
    </source>
</evidence>
<name>A0A7S2AVY5_9STRA</name>
<proteinExistence type="inferred from homology"/>
<dbReference type="InterPro" id="IPR016135">
    <property type="entry name" value="UBQ-conjugating_enzyme/RWD"/>
</dbReference>
<comment type="similarity">
    <text evidence="1">Belongs to the EF-1-beta/EF-1-delta family.</text>
</comment>
<dbReference type="EMBL" id="HBGS01007268">
    <property type="protein sequence ID" value="CAD9379240.1"/>
    <property type="molecule type" value="Transcribed_RNA"/>
</dbReference>
<feature type="compositionally biased region" description="Basic and acidic residues" evidence="4">
    <location>
        <begin position="71"/>
        <end position="85"/>
    </location>
</feature>
<organism evidence="6">
    <name type="scientific">Octactis speculum</name>
    <dbReference type="NCBI Taxonomy" id="3111310"/>
    <lineage>
        <taxon>Eukaryota</taxon>
        <taxon>Sar</taxon>
        <taxon>Stramenopiles</taxon>
        <taxon>Ochrophyta</taxon>
        <taxon>Dictyochophyceae</taxon>
        <taxon>Dictyochales</taxon>
        <taxon>Dictyochaceae</taxon>
        <taxon>Octactis</taxon>
    </lineage>
</organism>
<feature type="domain" description="Translation elongation factor EF1B beta/delta subunit guanine nucleotide exchange" evidence="5">
    <location>
        <begin position="93"/>
        <end position="179"/>
    </location>
</feature>
<dbReference type="SMART" id="SM00888">
    <property type="entry name" value="EF1_GNE"/>
    <property type="match status" value="1"/>
</dbReference>
<accession>A0A7S2AVY5</accession>
<dbReference type="InterPro" id="IPR036219">
    <property type="entry name" value="eEF-1beta-like_sf"/>
</dbReference>
<keyword evidence="2" id="KW-0251">Elongation factor</keyword>
<evidence type="ECO:0000313" key="6">
    <source>
        <dbReference type="EMBL" id="CAD9379240.1"/>
    </source>
</evidence>
<evidence type="ECO:0000256" key="2">
    <source>
        <dbReference type="ARBA" id="ARBA00022768"/>
    </source>
</evidence>
<dbReference type="FunFam" id="3.30.70.60:FF:000001">
    <property type="entry name" value="Elongation factor 1-beta 1 like"/>
    <property type="match status" value="1"/>
</dbReference>
<evidence type="ECO:0000256" key="1">
    <source>
        <dbReference type="ARBA" id="ARBA00007411"/>
    </source>
</evidence>
<dbReference type="AlphaFoldDB" id="A0A7S2AVY5"/>
<reference evidence="6" key="1">
    <citation type="submission" date="2021-01" db="EMBL/GenBank/DDBJ databases">
        <authorList>
            <person name="Corre E."/>
            <person name="Pelletier E."/>
            <person name="Niang G."/>
            <person name="Scheremetjew M."/>
            <person name="Finn R."/>
            <person name="Kale V."/>
            <person name="Holt S."/>
            <person name="Cochrane G."/>
            <person name="Meng A."/>
            <person name="Brown T."/>
            <person name="Cohen L."/>
        </authorList>
    </citation>
    <scope>NUCLEOTIDE SEQUENCE</scope>
    <source>
        <strain evidence="6">CCMP1381</strain>
    </source>
</reference>
<dbReference type="InterPro" id="IPR014717">
    <property type="entry name" value="Transl_elong_EF1B/ribsomal_bS6"/>
</dbReference>
<dbReference type="SUPFAM" id="SSF54984">
    <property type="entry name" value="eEF-1beta-like"/>
    <property type="match status" value="1"/>
</dbReference>
<evidence type="ECO:0000259" key="5">
    <source>
        <dbReference type="SMART" id="SM00888"/>
    </source>
</evidence>
<feature type="region of interest" description="Disordered" evidence="4">
    <location>
        <begin position="558"/>
        <end position="580"/>
    </location>
</feature>
<dbReference type="Gene3D" id="3.30.70.60">
    <property type="match status" value="1"/>
</dbReference>
<feature type="region of interest" description="Disordered" evidence="4">
    <location>
        <begin position="57"/>
        <end position="87"/>
    </location>
</feature>
<dbReference type="GO" id="GO:0005853">
    <property type="term" value="C:eukaryotic translation elongation factor 1 complex"/>
    <property type="evidence" value="ECO:0007669"/>
    <property type="project" value="InterPro"/>
</dbReference>